<feature type="region of interest" description="Disordered" evidence="1">
    <location>
        <begin position="82"/>
        <end position="101"/>
    </location>
</feature>
<evidence type="ECO:0000313" key="3">
    <source>
        <dbReference type="Proteomes" id="UP000219439"/>
    </source>
</evidence>
<sequence length="484" mass="52868">MMANASKTLMLFNRTKINMPSQQSRALKTMSCRILALGLVGIFATTAFDVAAQSTISNVTAPQIASDFTFQPSSNIARMAQTNSSTANATSGETTHDTRNKPETVTIQSQSNSNILGPLKPFLLHSKDATITYLMPGAIVHRAGLDLALRSELENRALDFWQLSRQVRSKLPAFSVSPFLLRSRVEDRFQSSHYSSLYWQEEQQTGDASGTLSIHTLTYDHESEKVIGLQDLLGSQDDNHYRALLDLLNAYIRADIARQKSLRLGSSITPDQDAWLKEFSPTEEKLSTFNLVPSTENGLIAGLTFYFNPGLLGAEADGAYSVYVPSSIFATSLQPDYAANFGGEALKVNTYASNGLSSAMVHLRNLKEGDELAGSMVIEGEVPQNWCNGLHVTLLDGDEIVSEGAVTMEPNLQGFGLVDGMIRFRVEMDVNGEGGNPGRLTFEPYQVEQQDGQAVLKKGHGCDPQKSLTLPNPINDQISLSVVY</sequence>
<evidence type="ECO:0008006" key="4">
    <source>
        <dbReference type="Google" id="ProtNLM"/>
    </source>
</evidence>
<evidence type="ECO:0000313" key="2">
    <source>
        <dbReference type="EMBL" id="SNZ06995.1"/>
    </source>
</evidence>
<protein>
    <recommendedName>
        <fullName evidence="4">DUF3298 domain-containing protein</fullName>
    </recommendedName>
</protein>
<keyword evidence="3" id="KW-1185">Reference proteome</keyword>
<feature type="compositionally biased region" description="Polar residues" evidence="1">
    <location>
        <begin position="82"/>
        <end position="93"/>
    </location>
</feature>
<organism evidence="2 3">
    <name type="scientific">Cohaesibacter gelatinilyticus</name>
    <dbReference type="NCBI Taxonomy" id="372072"/>
    <lineage>
        <taxon>Bacteria</taxon>
        <taxon>Pseudomonadati</taxon>
        <taxon>Pseudomonadota</taxon>
        <taxon>Alphaproteobacteria</taxon>
        <taxon>Hyphomicrobiales</taxon>
        <taxon>Cohaesibacteraceae</taxon>
    </lineage>
</organism>
<reference evidence="2 3" key="1">
    <citation type="submission" date="2017-09" db="EMBL/GenBank/DDBJ databases">
        <authorList>
            <person name="Ehlers B."/>
            <person name="Leendertz F.H."/>
        </authorList>
    </citation>
    <scope>NUCLEOTIDE SEQUENCE [LARGE SCALE GENOMIC DNA]</scope>
    <source>
        <strain evidence="2 3">DSM 18289</strain>
    </source>
</reference>
<dbReference type="Proteomes" id="UP000219439">
    <property type="component" value="Unassembled WGS sequence"/>
</dbReference>
<accession>A0A285NC12</accession>
<name>A0A285NC12_9HYPH</name>
<dbReference type="EMBL" id="OBEL01000001">
    <property type="protein sequence ID" value="SNZ06995.1"/>
    <property type="molecule type" value="Genomic_DNA"/>
</dbReference>
<dbReference type="AlphaFoldDB" id="A0A285NC12"/>
<evidence type="ECO:0000256" key="1">
    <source>
        <dbReference type="SAM" id="MobiDB-lite"/>
    </source>
</evidence>
<proteinExistence type="predicted"/>
<gene>
    <name evidence="2" type="ORF">SAMN06265368_0609</name>
</gene>